<evidence type="ECO:0000256" key="1">
    <source>
        <dbReference type="PIRNR" id="PIRNR009290"/>
    </source>
</evidence>
<keyword evidence="3" id="KW-0808">Transferase</keyword>
<dbReference type="InterPro" id="IPR046348">
    <property type="entry name" value="SIS_dom_sf"/>
</dbReference>
<dbReference type="PIRSF" id="PIRSF009290">
    <property type="entry name" value="FrlB"/>
    <property type="match status" value="1"/>
</dbReference>
<dbReference type="CDD" id="cd05710">
    <property type="entry name" value="SIS_1"/>
    <property type="match status" value="1"/>
</dbReference>
<dbReference type="EC" id="3.5.-.-" evidence="1"/>
<dbReference type="InterPro" id="IPR001347">
    <property type="entry name" value="SIS_dom"/>
</dbReference>
<dbReference type="SUPFAM" id="SSF53697">
    <property type="entry name" value="SIS domain"/>
    <property type="match status" value="1"/>
</dbReference>
<organism evidence="3 4">
    <name type="scientific">Caldibacillus thermoamylovorans</name>
    <dbReference type="NCBI Taxonomy" id="35841"/>
    <lineage>
        <taxon>Bacteria</taxon>
        <taxon>Bacillati</taxon>
        <taxon>Bacillota</taxon>
        <taxon>Bacilli</taxon>
        <taxon>Bacillales</taxon>
        <taxon>Bacillaceae</taxon>
        <taxon>Caldibacillus</taxon>
    </lineage>
</organism>
<dbReference type="RefSeq" id="WP_235369835.1">
    <property type="nucleotide sequence ID" value="NZ_JAQEZG010000002.1"/>
</dbReference>
<gene>
    <name evidence="3" type="ORF">B4167_1121</name>
</gene>
<dbReference type="Pfam" id="PF01380">
    <property type="entry name" value="SIS"/>
    <property type="match status" value="1"/>
</dbReference>
<dbReference type="PANTHER" id="PTHR10937:SF14">
    <property type="entry name" value="FRUCTOSELYSINE 6-PHOSPHATE DEGLYCASE"/>
    <property type="match status" value="1"/>
</dbReference>
<evidence type="ECO:0000313" key="3">
    <source>
        <dbReference type="EMBL" id="KIO72431.1"/>
    </source>
</evidence>
<dbReference type="InterPro" id="IPR024713">
    <property type="entry name" value="Fructosamine_deglycase_FrlB"/>
</dbReference>
<dbReference type="GO" id="GO:0016787">
    <property type="term" value="F:hydrolase activity"/>
    <property type="evidence" value="ECO:0007669"/>
    <property type="project" value="UniProtKB-KW"/>
</dbReference>
<keyword evidence="1" id="KW-0378">Hydrolase</keyword>
<dbReference type="PANTHER" id="PTHR10937">
    <property type="entry name" value="GLUCOSAMINE--FRUCTOSE-6-PHOSPHATE AMINOTRANSFERASE, ISOMERIZING"/>
    <property type="match status" value="1"/>
</dbReference>
<sequence length="344" mass="39445">MMAENVKLLNFDRERYLKIEGGAVGLRAEIEKVIDSLYKKGIESLFFIGSGGAELLMHAAEYVLKTHSTLPVFSDKGTEFMLKDHKHFNKKSLVILPSLSGTTEETVEVAKFCKEKGATTISLVGHANTPVANATDYTFVNYAQDDTSCESFYIQTLLISTRIMNLRGEFHQYDKFVSELENLPEQLIKVKEATEEKAAAFAAKYKDTNYHIIVGSGNSWPEAHYYGMCILEEMQWIRTRPVHASYFFHGTLELVEEGVSVILMKGEDETRPLIDRVENFVKTITNELTIFDTKDYEMEGISEEFRKYLSPIVLAALLERVSCHLEKERNHPLTTRRYYRRVKY</sequence>
<evidence type="ECO:0000259" key="2">
    <source>
        <dbReference type="PROSITE" id="PS51464"/>
    </source>
</evidence>
<evidence type="ECO:0000313" key="4">
    <source>
        <dbReference type="Proteomes" id="UP000032076"/>
    </source>
</evidence>
<dbReference type="AlphaFoldDB" id="A0ABD4A5T6"/>
<accession>A0ABD4A5T6</accession>
<name>A0ABD4A5T6_9BACI</name>
<protein>
    <recommendedName>
        <fullName evidence="1">Fructosamine deglycase</fullName>
        <ecNumber evidence="1">3.5.-.-</ecNumber>
    </recommendedName>
</protein>
<feature type="domain" description="SIS" evidence="2">
    <location>
        <begin position="34"/>
        <end position="169"/>
    </location>
</feature>
<comment type="subunit">
    <text evidence="1">Homooctamer.</text>
</comment>
<keyword evidence="3" id="KW-0032">Aminotransferase</keyword>
<reference evidence="3 4" key="1">
    <citation type="submission" date="2015-01" db="EMBL/GenBank/DDBJ databases">
        <title>Draft Genome Sequences of Four Bacillus thermoamylovorans Strains, Isolated From Food Products.</title>
        <authorList>
            <person name="Krawcyk A.O."/>
            <person name="Berendsen E.M."/>
            <person name="Eijlander R.T."/>
            <person name="de Jong A."/>
            <person name="Wells-Bennik M."/>
            <person name="Kuipers O.P."/>
        </authorList>
    </citation>
    <scope>NUCLEOTIDE SEQUENCE [LARGE SCALE GENOMIC DNA]</scope>
    <source>
        <strain evidence="3 4">B4167</strain>
    </source>
</reference>
<dbReference type="GO" id="GO:0008483">
    <property type="term" value="F:transaminase activity"/>
    <property type="evidence" value="ECO:0007669"/>
    <property type="project" value="UniProtKB-KW"/>
</dbReference>
<dbReference type="InterPro" id="IPR035488">
    <property type="entry name" value="FrlB_SIS"/>
</dbReference>
<proteinExistence type="predicted"/>
<comment type="function">
    <text evidence="1">Catalyzes the conversion of a range of fructosamine 6-phosphates to glucose 6-phosphate and a free amino acid.</text>
</comment>
<dbReference type="Proteomes" id="UP000032076">
    <property type="component" value="Unassembled WGS sequence"/>
</dbReference>
<keyword evidence="1" id="KW-0119">Carbohydrate metabolism</keyword>
<dbReference type="EMBL" id="JXLU01000095">
    <property type="protein sequence ID" value="KIO72431.1"/>
    <property type="molecule type" value="Genomic_DNA"/>
</dbReference>
<dbReference type="Gene3D" id="3.40.50.10490">
    <property type="entry name" value="Glucose-6-phosphate isomerase like protein, domain 1"/>
    <property type="match status" value="2"/>
</dbReference>
<comment type="caution">
    <text evidence="3">The sequence shown here is derived from an EMBL/GenBank/DDBJ whole genome shotgun (WGS) entry which is preliminary data.</text>
</comment>
<dbReference type="PROSITE" id="PS51464">
    <property type="entry name" value="SIS"/>
    <property type="match status" value="1"/>
</dbReference>